<sequence>MHKLKKIFRILSIWLFYLLIVSLPFQIKKSYFFDDSYNKGVLIFYNTNSLYLIEILGFLLSISFLLYILFFEFHVERFRKSILMLAPAFIFLILNFVSLLVHRETMIFGLFKAIIISLLIVIFCFIINILTVKHMFHTSFWLILANSCIQSSIGIFQYFGQKSLGLYFLGEEFIRSYIPGLAKFKQALGQKWIVDKLLGVYHETFIVRAYGTFPHPNVYGSFIVIGLMMSIYLLFVCRETWKRIFFAFAIFLQTTGLAISFSRVAIVSFALAFLGFFALMFIMKRNEREQRKNLFFTLSMVISAAIFTGLLFYPQFLERGGVVSYGTTNKEAISDRRLYQTISLHMITQHPWMGVGIQNFTRVMDGHTPIPLQAYQHQPVHNIFLLIAAESGIPAAIAFCIYLAYIVYLGYRKKESPLVAALLCMVLAYIFISFFDHYPYSLAQGQMIFFLLLGFLTASTILDQDIETSESIKTKQPRLEAVV</sequence>
<dbReference type="AlphaFoldDB" id="A0A1F5PH16"/>
<evidence type="ECO:0000256" key="1">
    <source>
        <dbReference type="ARBA" id="ARBA00004141"/>
    </source>
</evidence>
<evidence type="ECO:0000313" key="7">
    <source>
        <dbReference type="Proteomes" id="UP000178377"/>
    </source>
</evidence>
<keyword evidence="4" id="KW-0472">Membrane</keyword>
<dbReference type="InterPro" id="IPR007016">
    <property type="entry name" value="O-antigen_ligase-rel_domated"/>
</dbReference>
<organism evidence="6 7">
    <name type="scientific">Candidatus Doudnabacteria bacterium RIFCSPHIGHO2_01_FULL_50_11</name>
    <dbReference type="NCBI Taxonomy" id="1817828"/>
    <lineage>
        <taxon>Bacteria</taxon>
        <taxon>Candidatus Doudnaibacteriota</taxon>
    </lineage>
</organism>
<evidence type="ECO:0000256" key="2">
    <source>
        <dbReference type="ARBA" id="ARBA00022692"/>
    </source>
</evidence>
<name>A0A1F5PH16_9BACT</name>
<dbReference type="PANTHER" id="PTHR37422">
    <property type="entry name" value="TEICHURONIC ACID BIOSYNTHESIS PROTEIN TUAE"/>
    <property type="match status" value="1"/>
</dbReference>
<dbReference type="Pfam" id="PF04932">
    <property type="entry name" value="Wzy_C"/>
    <property type="match status" value="1"/>
</dbReference>
<protein>
    <recommendedName>
        <fullName evidence="5">O-antigen ligase-related domain-containing protein</fullName>
    </recommendedName>
</protein>
<reference evidence="6 7" key="1">
    <citation type="journal article" date="2016" name="Nat. Commun.">
        <title>Thousands of microbial genomes shed light on interconnected biogeochemical processes in an aquifer system.</title>
        <authorList>
            <person name="Anantharaman K."/>
            <person name="Brown C.T."/>
            <person name="Hug L.A."/>
            <person name="Sharon I."/>
            <person name="Castelle C.J."/>
            <person name="Probst A.J."/>
            <person name="Thomas B.C."/>
            <person name="Singh A."/>
            <person name="Wilkins M.J."/>
            <person name="Karaoz U."/>
            <person name="Brodie E.L."/>
            <person name="Williams K.H."/>
            <person name="Hubbard S.S."/>
            <person name="Banfield J.F."/>
        </authorList>
    </citation>
    <scope>NUCLEOTIDE SEQUENCE [LARGE SCALE GENOMIC DNA]</scope>
</reference>
<evidence type="ECO:0000313" key="6">
    <source>
        <dbReference type="EMBL" id="OGE88962.1"/>
    </source>
</evidence>
<gene>
    <name evidence="6" type="ORF">A2722_04450</name>
</gene>
<proteinExistence type="predicted"/>
<comment type="caution">
    <text evidence="6">The sequence shown here is derived from an EMBL/GenBank/DDBJ whole genome shotgun (WGS) entry which is preliminary data.</text>
</comment>
<dbReference type="Proteomes" id="UP000178377">
    <property type="component" value="Unassembled WGS sequence"/>
</dbReference>
<dbReference type="EMBL" id="MFEO01000027">
    <property type="protein sequence ID" value="OGE88962.1"/>
    <property type="molecule type" value="Genomic_DNA"/>
</dbReference>
<evidence type="ECO:0000256" key="3">
    <source>
        <dbReference type="ARBA" id="ARBA00022989"/>
    </source>
</evidence>
<accession>A0A1F5PH16</accession>
<keyword evidence="3" id="KW-1133">Transmembrane helix</keyword>
<feature type="domain" description="O-antigen ligase-related" evidence="5">
    <location>
        <begin position="248"/>
        <end position="400"/>
    </location>
</feature>
<dbReference type="InterPro" id="IPR051533">
    <property type="entry name" value="WaaL-like"/>
</dbReference>
<evidence type="ECO:0000256" key="4">
    <source>
        <dbReference type="ARBA" id="ARBA00023136"/>
    </source>
</evidence>
<dbReference type="STRING" id="1817828.A2722_04450"/>
<comment type="subcellular location">
    <subcellularLocation>
        <location evidence="1">Membrane</location>
        <topology evidence="1">Multi-pass membrane protein</topology>
    </subcellularLocation>
</comment>
<dbReference type="PANTHER" id="PTHR37422:SF13">
    <property type="entry name" value="LIPOPOLYSACCHARIDE BIOSYNTHESIS PROTEIN PA4999-RELATED"/>
    <property type="match status" value="1"/>
</dbReference>
<dbReference type="GO" id="GO:0016020">
    <property type="term" value="C:membrane"/>
    <property type="evidence" value="ECO:0007669"/>
    <property type="project" value="UniProtKB-SubCell"/>
</dbReference>
<evidence type="ECO:0000259" key="5">
    <source>
        <dbReference type="Pfam" id="PF04932"/>
    </source>
</evidence>
<keyword evidence="2" id="KW-0812">Transmembrane</keyword>